<sequence>MEDSPAPTPALNAAKTVSHTGLKDDTETNIQVIIRCRRRSDREQHENSPIIVTTDAAKPREITIESAIPSTALGLATLPPTKKYGFDLVFGPEADQATVYQEVVRPMLDEVIKGYNCTLFAYGQTGTGKTYTMQGELGMTVMGNPSPHAGMIPRVLFSLFHQLESSAADYTVKVSFVELYNEELRDLLAPELASPMGSIQPMGLGVPKENAGQGNLKIFDDSTKKGVLIQGLEEFSVKDATDALALLDKGSQRRQIAATKFNDHSSRSHSVFSITVHSKEKSSMGDDLLRVGKMNLVDLAGSENIGRSGAENKRAREAGLINQSLLTLGRVINALVDKSPHVPYRESKLTRLLQDSLGGRTKTCIIATISPARSNMEETLSTLDYAMRAKSIQNRPEINQRLTRNSLLKEYVAVIDRLKADLLAAREKNGIYFTQDSYDEMAMEKELKETNLQEARKEVEIVANQLRNVREEFEQSIALLATRDNELKQIRGKLTEKEGELEAKETQLMAVKDALEDEVFVREAYQDAEGRLDGVATGLKKVTYESLGDLGRLHSKLERKTAVFNSNVNTVATSSSVLSTETEALSSKLNTFIKTSNEHVQKIRTEAEEFQAKECKALNTISQRISQQLEKIRDAIQTIHAHEEESDKAVNAIQDAVQETQDSIAKGFTTWTGQLQIHCEKTCREAESTCLTNCANVETAFRSLGDFAETILQEAQKYIAKELEVLQEAKDQAEATTNAEIQRLQEQNAMLQHLVESEKQRSEGAKDELIKRISSLLADFTGGRDRSLRDTLTTLTKSNETAEGELKQAAQEQGQQLEKATARGQKWNIDLKKRGREAKRTRDGGFKALEETRTAIRNSTSNVQAATVSSASSFVAELQLHTQRFSMTCNDELENASHAKRARIENTDNMATEAESGYQYVCHNIASTSKHVDATFTRIISESSSLSSASKAFSHAATGHIAELSQTTQKLTEDGMREDRPTTTTPRKRSWDYVDKWQLTKNREALLKERKARGYVSPVRLEAAMEEHISPPEQDNAATVDEMLVDEVAVDDEPEKMGEEEEEENLPLSDPPPSLKSMSSSTSSASSVPTPPPAVATKRAPNRLTRKSAIPAMGKLTERPANLIQLSRTKRFQR</sequence>
<dbReference type="PANTHER" id="PTHR47970">
    <property type="entry name" value="KINESIN-LIKE PROTEIN KIF11"/>
    <property type="match status" value="1"/>
</dbReference>
<dbReference type="CDD" id="cd01364">
    <property type="entry name" value="KISc_BimC_Eg5"/>
    <property type="match status" value="1"/>
</dbReference>
<evidence type="ECO:0000256" key="4">
    <source>
        <dbReference type="ARBA" id="ARBA00022701"/>
    </source>
</evidence>
<dbReference type="InterPro" id="IPR047149">
    <property type="entry name" value="KIF11-like"/>
</dbReference>
<evidence type="ECO:0000259" key="16">
    <source>
        <dbReference type="PROSITE" id="PS50067"/>
    </source>
</evidence>
<dbReference type="InterPro" id="IPR036961">
    <property type="entry name" value="Kinesin_motor_dom_sf"/>
</dbReference>
<evidence type="ECO:0000256" key="6">
    <source>
        <dbReference type="ARBA" id="ARBA00022776"/>
    </source>
</evidence>
<dbReference type="SUPFAM" id="SSF52540">
    <property type="entry name" value="P-loop containing nucleoside triphosphate hydrolases"/>
    <property type="match status" value="1"/>
</dbReference>
<feature type="compositionally biased region" description="Low complexity" evidence="15">
    <location>
        <begin position="1075"/>
        <end position="1088"/>
    </location>
</feature>
<evidence type="ECO:0000256" key="13">
    <source>
        <dbReference type="PROSITE-ProRule" id="PRU00283"/>
    </source>
</evidence>
<keyword evidence="2" id="KW-0963">Cytoplasm</keyword>
<dbReference type="PROSITE" id="PS50067">
    <property type="entry name" value="KINESIN_MOTOR_2"/>
    <property type="match status" value="1"/>
</dbReference>
<feature type="region of interest" description="Disordered" evidence="15">
    <location>
        <begin position="1051"/>
        <end position="1134"/>
    </location>
</feature>
<dbReference type="PRINTS" id="PR00380">
    <property type="entry name" value="KINESINHEAVY"/>
</dbReference>
<dbReference type="GO" id="GO:0051301">
    <property type="term" value="P:cell division"/>
    <property type="evidence" value="ECO:0007669"/>
    <property type="project" value="UniProtKB-KW"/>
</dbReference>
<accession>A0A165FUL0</accession>
<dbReference type="AlphaFoldDB" id="A0A165FUL0"/>
<feature type="compositionally biased region" description="Basic and acidic residues" evidence="15">
    <location>
        <begin position="971"/>
        <end position="981"/>
    </location>
</feature>
<dbReference type="EMBL" id="KV427611">
    <property type="protein sequence ID" value="KZT09433.1"/>
    <property type="molecule type" value="Genomic_DNA"/>
</dbReference>
<dbReference type="GO" id="GO:0008017">
    <property type="term" value="F:microtubule binding"/>
    <property type="evidence" value="ECO:0007669"/>
    <property type="project" value="InterPro"/>
</dbReference>
<keyword evidence="11" id="KW-0131">Cell cycle</keyword>
<dbReference type="InParanoid" id="A0A165FUL0"/>
<dbReference type="GO" id="GO:0000073">
    <property type="term" value="P:initial mitotic spindle pole body separation"/>
    <property type="evidence" value="ECO:0007669"/>
    <property type="project" value="TreeGrafter"/>
</dbReference>
<dbReference type="GO" id="GO:0072686">
    <property type="term" value="C:mitotic spindle"/>
    <property type="evidence" value="ECO:0007669"/>
    <property type="project" value="TreeGrafter"/>
</dbReference>
<comment type="subcellular location">
    <subcellularLocation>
        <location evidence="1">Cytoplasm</location>
        <location evidence="1">Cytoskeleton</location>
    </subcellularLocation>
</comment>
<dbReference type="GO" id="GO:0005876">
    <property type="term" value="C:spindle microtubule"/>
    <property type="evidence" value="ECO:0007669"/>
    <property type="project" value="TreeGrafter"/>
</dbReference>
<feature type="region of interest" description="Disordered" evidence="15">
    <location>
        <begin position="1"/>
        <end position="22"/>
    </location>
</feature>
<comment type="similarity">
    <text evidence="12">Belongs to the TRAFAC class myosin-kinesin ATPase superfamily. Kinesin family. KIN-5/BimC subfamily.</text>
</comment>
<keyword evidence="9 13" id="KW-0505">Motor protein</keyword>
<keyword evidence="10" id="KW-0206">Cytoskeleton</keyword>
<keyword evidence="5 13" id="KW-0547">Nucleotide-binding</keyword>
<evidence type="ECO:0000256" key="8">
    <source>
        <dbReference type="ARBA" id="ARBA00023054"/>
    </source>
</evidence>
<reference evidence="17 18" key="1">
    <citation type="journal article" date="2016" name="Mol. Biol. Evol.">
        <title>Comparative Genomics of Early-Diverging Mushroom-Forming Fungi Provides Insights into the Origins of Lignocellulose Decay Capabilities.</title>
        <authorList>
            <person name="Nagy L.G."/>
            <person name="Riley R."/>
            <person name="Tritt A."/>
            <person name="Adam C."/>
            <person name="Daum C."/>
            <person name="Floudas D."/>
            <person name="Sun H."/>
            <person name="Yadav J.S."/>
            <person name="Pangilinan J."/>
            <person name="Larsson K.H."/>
            <person name="Matsuura K."/>
            <person name="Barry K."/>
            <person name="Labutti K."/>
            <person name="Kuo R."/>
            <person name="Ohm R.A."/>
            <person name="Bhattacharya S.S."/>
            <person name="Shirouzu T."/>
            <person name="Yoshinaga Y."/>
            <person name="Martin F.M."/>
            <person name="Grigoriev I.V."/>
            <person name="Hibbett D.S."/>
        </authorList>
    </citation>
    <scope>NUCLEOTIDE SEQUENCE [LARGE SCALE GENOMIC DNA]</scope>
    <source>
        <strain evidence="17 18">93-53</strain>
    </source>
</reference>
<evidence type="ECO:0000313" key="17">
    <source>
        <dbReference type="EMBL" id="KZT09433.1"/>
    </source>
</evidence>
<dbReference type="RefSeq" id="XP_040767173.1">
    <property type="nucleotide sequence ID" value="XM_040903998.1"/>
</dbReference>
<dbReference type="PANTHER" id="PTHR47970:SF12">
    <property type="entry name" value="KINESIN FAMILY MEMBER 11"/>
    <property type="match status" value="1"/>
</dbReference>
<dbReference type="Pfam" id="PF00225">
    <property type="entry name" value="Kinesin"/>
    <property type="match status" value="1"/>
</dbReference>
<feature type="coiled-coil region" evidence="14">
    <location>
        <begin position="712"/>
        <end position="761"/>
    </location>
</feature>
<proteinExistence type="inferred from homology"/>
<dbReference type="GeneID" id="63821028"/>
<dbReference type="OrthoDB" id="3176171at2759"/>
<feature type="binding site" evidence="13">
    <location>
        <begin position="123"/>
        <end position="130"/>
    </location>
    <ligand>
        <name>ATP</name>
        <dbReference type="ChEBI" id="CHEBI:30616"/>
    </ligand>
</feature>
<dbReference type="PROSITE" id="PS00411">
    <property type="entry name" value="KINESIN_MOTOR_1"/>
    <property type="match status" value="1"/>
</dbReference>
<keyword evidence="6" id="KW-0498">Mitosis</keyword>
<evidence type="ECO:0000256" key="15">
    <source>
        <dbReference type="SAM" id="MobiDB-lite"/>
    </source>
</evidence>
<gene>
    <name evidence="17" type="ORF">LAESUDRAFT_646665</name>
</gene>
<dbReference type="GO" id="GO:0008574">
    <property type="term" value="F:plus-end-directed microtubule motor activity"/>
    <property type="evidence" value="ECO:0007669"/>
    <property type="project" value="TreeGrafter"/>
</dbReference>
<evidence type="ECO:0000256" key="10">
    <source>
        <dbReference type="ARBA" id="ARBA00023212"/>
    </source>
</evidence>
<dbReference type="Gene3D" id="3.40.850.10">
    <property type="entry name" value="Kinesin motor domain"/>
    <property type="match status" value="1"/>
</dbReference>
<dbReference type="FunCoup" id="A0A165FUL0">
    <property type="interactions" value="606"/>
</dbReference>
<evidence type="ECO:0000256" key="9">
    <source>
        <dbReference type="ARBA" id="ARBA00023175"/>
    </source>
</evidence>
<evidence type="ECO:0000256" key="2">
    <source>
        <dbReference type="ARBA" id="ARBA00022490"/>
    </source>
</evidence>
<keyword evidence="3" id="KW-0132">Cell division</keyword>
<dbReference type="InterPro" id="IPR047241">
    <property type="entry name" value="KIF11-like_kin_motor_dom"/>
</dbReference>
<feature type="domain" description="Kinesin motor" evidence="16">
    <location>
        <begin position="29"/>
        <end position="392"/>
    </location>
</feature>
<evidence type="ECO:0000256" key="7">
    <source>
        <dbReference type="ARBA" id="ARBA00022840"/>
    </source>
</evidence>
<evidence type="ECO:0000256" key="5">
    <source>
        <dbReference type="ARBA" id="ARBA00022741"/>
    </source>
</evidence>
<keyword evidence="18" id="KW-1185">Reference proteome</keyword>
<evidence type="ECO:0000256" key="14">
    <source>
        <dbReference type="SAM" id="Coils"/>
    </source>
</evidence>
<dbReference type="InterPro" id="IPR001752">
    <property type="entry name" value="Kinesin_motor_dom"/>
</dbReference>
<name>A0A165FUL0_9APHY</name>
<dbReference type="InterPro" id="IPR019821">
    <property type="entry name" value="Kinesin_motor_CS"/>
</dbReference>
<feature type="region of interest" description="Disordered" evidence="15">
    <location>
        <begin position="968"/>
        <end position="987"/>
    </location>
</feature>
<dbReference type="FunFam" id="3.40.850.10:FF:000051">
    <property type="entry name" value="Kinesin-like protein bimC"/>
    <property type="match status" value="1"/>
</dbReference>
<dbReference type="GO" id="GO:0007018">
    <property type="term" value="P:microtubule-based movement"/>
    <property type="evidence" value="ECO:0007669"/>
    <property type="project" value="InterPro"/>
</dbReference>
<evidence type="ECO:0000256" key="12">
    <source>
        <dbReference type="ARBA" id="ARBA00034704"/>
    </source>
</evidence>
<evidence type="ECO:0000256" key="11">
    <source>
        <dbReference type="ARBA" id="ARBA00023306"/>
    </source>
</evidence>
<feature type="coiled-coil region" evidence="14">
    <location>
        <begin position="593"/>
        <end position="659"/>
    </location>
</feature>
<dbReference type="GO" id="GO:0005634">
    <property type="term" value="C:nucleus"/>
    <property type="evidence" value="ECO:0007669"/>
    <property type="project" value="TreeGrafter"/>
</dbReference>
<keyword evidence="7 13" id="KW-0067">ATP-binding</keyword>
<dbReference type="GO" id="GO:0005524">
    <property type="term" value="F:ATP binding"/>
    <property type="evidence" value="ECO:0007669"/>
    <property type="project" value="UniProtKB-UniRule"/>
</dbReference>
<protein>
    <submittedName>
        <fullName evidence="17">Kinesin-domain-containing protein</fullName>
    </submittedName>
</protein>
<dbReference type="InterPro" id="IPR027417">
    <property type="entry name" value="P-loop_NTPase"/>
</dbReference>
<dbReference type="STRING" id="1314785.A0A165FUL0"/>
<keyword evidence="8 14" id="KW-0175">Coiled coil</keyword>
<evidence type="ECO:0000313" key="18">
    <source>
        <dbReference type="Proteomes" id="UP000076871"/>
    </source>
</evidence>
<feature type="compositionally biased region" description="Acidic residues" evidence="15">
    <location>
        <begin position="1051"/>
        <end position="1065"/>
    </location>
</feature>
<feature type="coiled-coil region" evidence="14">
    <location>
        <begin position="408"/>
        <end position="514"/>
    </location>
</feature>
<keyword evidence="4" id="KW-0493">Microtubule</keyword>
<dbReference type="SMART" id="SM00129">
    <property type="entry name" value="KISc"/>
    <property type="match status" value="1"/>
</dbReference>
<dbReference type="Proteomes" id="UP000076871">
    <property type="component" value="Unassembled WGS sequence"/>
</dbReference>
<evidence type="ECO:0000256" key="1">
    <source>
        <dbReference type="ARBA" id="ARBA00004245"/>
    </source>
</evidence>
<organism evidence="17 18">
    <name type="scientific">Laetiporus sulphureus 93-53</name>
    <dbReference type="NCBI Taxonomy" id="1314785"/>
    <lineage>
        <taxon>Eukaryota</taxon>
        <taxon>Fungi</taxon>
        <taxon>Dikarya</taxon>
        <taxon>Basidiomycota</taxon>
        <taxon>Agaricomycotina</taxon>
        <taxon>Agaricomycetes</taxon>
        <taxon>Polyporales</taxon>
        <taxon>Laetiporus</taxon>
    </lineage>
</organism>
<evidence type="ECO:0000256" key="3">
    <source>
        <dbReference type="ARBA" id="ARBA00022618"/>
    </source>
</evidence>